<protein>
    <submittedName>
        <fullName evidence="2">Class I SAM-dependent methyltransferase</fullName>
        <ecNumber evidence="2">2.1.-.-</ecNumber>
    </submittedName>
</protein>
<keyword evidence="2" id="KW-0808">Transferase</keyword>
<dbReference type="RefSeq" id="WP_326509850.1">
    <property type="nucleotide sequence ID" value="NZ_JAWIIV010000046.1"/>
</dbReference>
<keyword evidence="3" id="KW-1185">Reference proteome</keyword>
<dbReference type="SUPFAM" id="SSF53335">
    <property type="entry name" value="S-adenosyl-L-methionine-dependent methyltransferases"/>
    <property type="match status" value="1"/>
</dbReference>
<sequence>MKQAINAQYHPTPGGAFVDKILASQRRKLFDAFLHFKQGNASDTTLNVGMMPGPVFEKPDLLDAWCDQKERSRILSYQIEPPSGGTPAELQLPFSDGAFDWVFCNEVIEHVGGSERQFALVKELFRIARKGVFVSTSNRKHPIEFNTGLPLLHLLPQGVWQRLLRMGGKRHWTSPGVLNLIDAPALYRFAEKLPGSPQHDVGHKRVFGAKAHFFLMVNKAARSA</sequence>
<evidence type="ECO:0000313" key="2">
    <source>
        <dbReference type="EMBL" id="MEC4723228.1"/>
    </source>
</evidence>
<dbReference type="InterPro" id="IPR013216">
    <property type="entry name" value="Methyltransf_11"/>
</dbReference>
<comment type="caution">
    <text evidence="2">The sequence shown here is derived from an EMBL/GenBank/DDBJ whole genome shotgun (WGS) entry which is preliminary data.</text>
</comment>
<dbReference type="EC" id="2.1.-.-" evidence="2"/>
<dbReference type="Gene3D" id="3.40.50.150">
    <property type="entry name" value="Vaccinia Virus protein VP39"/>
    <property type="match status" value="1"/>
</dbReference>
<dbReference type="GO" id="GO:0032259">
    <property type="term" value="P:methylation"/>
    <property type="evidence" value="ECO:0007669"/>
    <property type="project" value="UniProtKB-KW"/>
</dbReference>
<dbReference type="EMBL" id="JAWIIV010000046">
    <property type="protein sequence ID" value="MEC4723228.1"/>
    <property type="molecule type" value="Genomic_DNA"/>
</dbReference>
<reference evidence="2 3" key="1">
    <citation type="submission" date="2023-10" db="EMBL/GenBank/DDBJ databases">
        <title>Noviherbaspirillum sp. CPCC 100848 genome assembly.</title>
        <authorList>
            <person name="Li X.Y."/>
            <person name="Fang X.M."/>
        </authorList>
    </citation>
    <scope>NUCLEOTIDE SEQUENCE [LARGE SCALE GENOMIC DNA]</scope>
    <source>
        <strain evidence="2 3">CPCC 100848</strain>
    </source>
</reference>
<dbReference type="Proteomes" id="UP001352263">
    <property type="component" value="Unassembled WGS sequence"/>
</dbReference>
<name>A0ABU6JII8_9BURK</name>
<evidence type="ECO:0000313" key="3">
    <source>
        <dbReference type="Proteomes" id="UP001352263"/>
    </source>
</evidence>
<feature type="domain" description="Methyltransferase type 11" evidence="1">
    <location>
        <begin position="91"/>
        <end position="131"/>
    </location>
</feature>
<gene>
    <name evidence="2" type="ORF">RY831_29135</name>
</gene>
<dbReference type="Pfam" id="PF08241">
    <property type="entry name" value="Methyltransf_11"/>
    <property type="match status" value="1"/>
</dbReference>
<dbReference type="InterPro" id="IPR029063">
    <property type="entry name" value="SAM-dependent_MTases_sf"/>
</dbReference>
<accession>A0ABU6JII8</accession>
<proteinExistence type="predicted"/>
<evidence type="ECO:0000259" key="1">
    <source>
        <dbReference type="Pfam" id="PF08241"/>
    </source>
</evidence>
<dbReference type="GO" id="GO:0008168">
    <property type="term" value="F:methyltransferase activity"/>
    <property type="evidence" value="ECO:0007669"/>
    <property type="project" value="UniProtKB-KW"/>
</dbReference>
<keyword evidence="2" id="KW-0489">Methyltransferase</keyword>
<organism evidence="2 3">
    <name type="scientific">Noviherbaspirillum album</name>
    <dbReference type="NCBI Taxonomy" id="3080276"/>
    <lineage>
        <taxon>Bacteria</taxon>
        <taxon>Pseudomonadati</taxon>
        <taxon>Pseudomonadota</taxon>
        <taxon>Betaproteobacteria</taxon>
        <taxon>Burkholderiales</taxon>
        <taxon>Oxalobacteraceae</taxon>
        <taxon>Noviherbaspirillum</taxon>
    </lineage>
</organism>